<feature type="domain" description="ComEC/Rec2-related protein" evidence="8">
    <location>
        <begin position="180"/>
        <end position="427"/>
    </location>
</feature>
<evidence type="ECO:0000256" key="5">
    <source>
        <dbReference type="ARBA" id="ARBA00023136"/>
    </source>
</evidence>
<dbReference type="PANTHER" id="PTHR30619:SF1">
    <property type="entry name" value="RECOMBINATION PROTEIN 2"/>
    <property type="match status" value="1"/>
</dbReference>
<dbReference type="Gene3D" id="3.60.15.10">
    <property type="entry name" value="Ribonuclease Z/Hydroxyacylglutathione hydrolase-like"/>
    <property type="match status" value="1"/>
</dbReference>
<comment type="subcellular location">
    <subcellularLocation>
        <location evidence="1">Cell membrane</location>
        <topology evidence="1">Multi-pass membrane protein</topology>
    </subcellularLocation>
</comment>
<feature type="transmembrane region" description="Helical" evidence="6">
    <location>
        <begin position="378"/>
        <end position="398"/>
    </location>
</feature>
<evidence type="ECO:0000259" key="7">
    <source>
        <dbReference type="Pfam" id="PF00753"/>
    </source>
</evidence>
<dbReference type="InterPro" id="IPR001279">
    <property type="entry name" value="Metallo-B-lactamas"/>
</dbReference>
<dbReference type="PANTHER" id="PTHR30619">
    <property type="entry name" value="DNA INTERNALIZATION/COMPETENCE PROTEIN COMEC/REC2"/>
    <property type="match status" value="1"/>
</dbReference>
<dbReference type="InterPro" id="IPR036866">
    <property type="entry name" value="RibonucZ/Hydroxyglut_hydro"/>
</dbReference>
<feature type="transmembrane region" description="Helical" evidence="6">
    <location>
        <begin position="201"/>
        <end position="223"/>
    </location>
</feature>
<feature type="domain" description="Metallo-beta-lactamase" evidence="7">
    <location>
        <begin position="462"/>
        <end position="527"/>
    </location>
</feature>
<keyword evidence="2" id="KW-1003">Cell membrane</keyword>
<reference evidence="9" key="1">
    <citation type="submission" date="2020-05" db="EMBL/GenBank/DDBJ databases">
        <authorList>
            <person name="Chiriac C."/>
            <person name="Salcher M."/>
            <person name="Ghai R."/>
            <person name="Kavagutti S V."/>
        </authorList>
    </citation>
    <scope>NUCLEOTIDE SEQUENCE</scope>
</reference>
<proteinExistence type="predicted"/>
<dbReference type="EMBL" id="CAEZSD010000056">
    <property type="protein sequence ID" value="CAB4533045.1"/>
    <property type="molecule type" value="Genomic_DNA"/>
</dbReference>
<evidence type="ECO:0000256" key="1">
    <source>
        <dbReference type="ARBA" id="ARBA00004651"/>
    </source>
</evidence>
<sequence>MVALLVLAASRLPFLKGARKTMAVLVLAVLLGSMIMSIRIAALDSSALSQFAGSSASVVVQITTDPARVAPKVFGTAMAPVSFSFMGQAMLINDTYSLRIPVRVIASTRSVDGMLPGQKILVQAKVVHSKERRVAALLIVNSRVKILTDASTWAKALARIRLGLRGATGDGDSGALIPGMVIGDTSKQSVEFKTEMRRSGLTHLVAVSGANFAIVSAFVLWGMQFIFRKINYRLIATAISLSCFIALVRPSPSVLRAAAMAAVLLIAHGSRQGRDPLPALGFAIAAVVAIDPFQSRDPGFALSVLATAGLLLIAPKIKPKFLAPPIAAMVLCAPVIVALSGYVSPMSIVANVLAAPVVAPITIVGFIAALISPFVPGISTLLVMFIKPLAAWIAWVAAWCSTFPVFTLKTGLYGFIAATVLAAAIYFGRGKAAITFLVVILSITWLQRFPAGDWSIANCDIGQGDSMVINLHDHKAIVIDVGPDAQLIDRCLHQLGINEIPLLVLTHIHADHVGGLAGARKNRKVGVTWFGNINAGTHAHVGNVDIDVKWPDGSGNYTPNNSSIAATFTSADFTLFAAGDIEPLVQEQLRSRIGHVDVYKVAHHGSRFQDPTLMRELSPTVAVISVGALNTYGHPAPSTISALTGLGAKVLRTDIDGAVAIRANRHRLSVQRSKKWFRLFFWS</sequence>
<protein>
    <submittedName>
        <fullName evidence="9">Unannotated protein</fullName>
    </submittedName>
</protein>
<dbReference type="Pfam" id="PF00753">
    <property type="entry name" value="Lactamase_B"/>
    <property type="match status" value="1"/>
</dbReference>
<dbReference type="InterPro" id="IPR052159">
    <property type="entry name" value="Competence_DNA_uptake"/>
</dbReference>
<dbReference type="GO" id="GO:0005886">
    <property type="term" value="C:plasma membrane"/>
    <property type="evidence" value="ECO:0007669"/>
    <property type="project" value="UniProtKB-SubCell"/>
</dbReference>
<evidence type="ECO:0000256" key="2">
    <source>
        <dbReference type="ARBA" id="ARBA00022475"/>
    </source>
</evidence>
<feature type="transmembrane region" description="Helical" evidence="6">
    <location>
        <begin position="410"/>
        <end position="427"/>
    </location>
</feature>
<evidence type="ECO:0000256" key="4">
    <source>
        <dbReference type="ARBA" id="ARBA00022989"/>
    </source>
</evidence>
<evidence type="ECO:0000256" key="6">
    <source>
        <dbReference type="SAM" id="Phobius"/>
    </source>
</evidence>
<keyword evidence="5 6" id="KW-0472">Membrane</keyword>
<evidence type="ECO:0000259" key="8">
    <source>
        <dbReference type="Pfam" id="PF03772"/>
    </source>
</evidence>
<dbReference type="Pfam" id="PF03772">
    <property type="entry name" value="Competence"/>
    <property type="match status" value="1"/>
</dbReference>
<evidence type="ECO:0000256" key="3">
    <source>
        <dbReference type="ARBA" id="ARBA00022692"/>
    </source>
</evidence>
<dbReference type="SUPFAM" id="SSF56281">
    <property type="entry name" value="Metallo-hydrolase/oxidoreductase"/>
    <property type="match status" value="1"/>
</dbReference>
<dbReference type="AlphaFoldDB" id="A0A6J6B2H2"/>
<feature type="transmembrane region" description="Helical" evidence="6">
    <location>
        <begin position="348"/>
        <end position="371"/>
    </location>
</feature>
<organism evidence="9">
    <name type="scientific">freshwater metagenome</name>
    <dbReference type="NCBI Taxonomy" id="449393"/>
    <lineage>
        <taxon>unclassified sequences</taxon>
        <taxon>metagenomes</taxon>
        <taxon>ecological metagenomes</taxon>
    </lineage>
</organism>
<evidence type="ECO:0000313" key="9">
    <source>
        <dbReference type="EMBL" id="CAB4533045.1"/>
    </source>
</evidence>
<gene>
    <name evidence="9" type="ORF">UFOPK1399_00580</name>
</gene>
<feature type="transmembrane region" description="Helical" evidence="6">
    <location>
        <begin position="230"/>
        <end position="248"/>
    </location>
</feature>
<dbReference type="InterPro" id="IPR004477">
    <property type="entry name" value="ComEC_N"/>
</dbReference>
<keyword evidence="4 6" id="KW-1133">Transmembrane helix</keyword>
<name>A0A6J6B2H2_9ZZZZ</name>
<dbReference type="NCBIfam" id="TIGR00360">
    <property type="entry name" value="ComEC_N-term"/>
    <property type="match status" value="1"/>
</dbReference>
<keyword evidence="3 6" id="KW-0812">Transmembrane</keyword>
<accession>A0A6J6B2H2</accession>
<feature type="transmembrane region" description="Helical" evidence="6">
    <location>
        <begin position="321"/>
        <end position="342"/>
    </location>
</feature>